<dbReference type="AlphaFoldDB" id="A0A645H9N1"/>
<dbReference type="PANTHER" id="PTHR34216">
    <property type="match status" value="1"/>
</dbReference>
<dbReference type="Gene3D" id="3.20.20.370">
    <property type="entry name" value="Glycoside hydrolase/deacetylase"/>
    <property type="match status" value="1"/>
</dbReference>
<proteinExistence type="predicted"/>
<keyword evidence="2" id="KW-0732">Signal</keyword>
<dbReference type="InterPro" id="IPR011330">
    <property type="entry name" value="Glyco_hydro/deAcase_b/a-brl"/>
</dbReference>
<dbReference type="GO" id="GO:0005975">
    <property type="term" value="P:carbohydrate metabolic process"/>
    <property type="evidence" value="ECO:0007669"/>
    <property type="project" value="InterPro"/>
</dbReference>
<dbReference type="EMBL" id="VSSQ01089503">
    <property type="protein sequence ID" value="MPN35721.1"/>
    <property type="molecule type" value="Genomic_DNA"/>
</dbReference>
<comment type="caution">
    <text evidence="4">The sequence shown here is derived from an EMBL/GenBank/DDBJ whole genome shotgun (WGS) entry which is preliminary data.</text>
</comment>
<gene>
    <name evidence="4" type="ORF">SDC9_183219</name>
</gene>
<dbReference type="GO" id="GO:0016810">
    <property type="term" value="F:hydrolase activity, acting on carbon-nitrogen (but not peptide) bonds"/>
    <property type="evidence" value="ECO:0007669"/>
    <property type="project" value="InterPro"/>
</dbReference>
<dbReference type="InterPro" id="IPR051398">
    <property type="entry name" value="Polysacch_Deacetylase"/>
</dbReference>
<evidence type="ECO:0000256" key="1">
    <source>
        <dbReference type="ARBA" id="ARBA00004613"/>
    </source>
</evidence>
<accession>A0A645H9N1</accession>
<organism evidence="4">
    <name type="scientific">bioreactor metagenome</name>
    <dbReference type="NCBI Taxonomy" id="1076179"/>
    <lineage>
        <taxon>unclassified sequences</taxon>
        <taxon>metagenomes</taxon>
        <taxon>ecological metagenomes</taxon>
    </lineage>
</organism>
<dbReference type="PANTHER" id="PTHR34216:SF3">
    <property type="entry name" value="POLY-BETA-1,6-N-ACETYL-D-GLUCOSAMINE N-DEACETYLASE"/>
    <property type="match status" value="1"/>
</dbReference>
<sequence length="162" mass="18318">MVLSIIGVCTDRFSDCYDPNPDYAHITWDDINELIGSGHVEIQNHTYNLHSITKTRTGAAKKKGESLSDYEQLLTEDIGPFQQLIFEKTGITPSTFTYPYGTVCSDSVKILKKLGFKASLTTYGDTNVITRDEDCLFCLNRYNRPHGKSLKGIMEILNKRKK</sequence>
<evidence type="ECO:0000313" key="4">
    <source>
        <dbReference type="EMBL" id="MPN35721.1"/>
    </source>
</evidence>
<dbReference type="Pfam" id="PF01522">
    <property type="entry name" value="Polysacc_deac_1"/>
    <property type="match status" value="1"/>
</dbReference>
<name>A0A645H9N1_9ZZZZ</name>
<evidence type="ECO:0000256" key="2">
    <source>
        <dbReference type="ARBA" id="ARBA00022729"/>
    </source>
</evidence>
<evidence type="ECO:0000259" key="3">
    <source>
        <dbReference type="PROSITE" id="PS51677"/>
    </source>
</evidence>
<feature type="domain" description="NodB homology" evidence="3">
    <location>
        <begin position="1"/>
        <end position="162"/>
    </location>
</feature>
<dbReference type="CDD" id="cd10918">
    <property type="entry name" value="CE4_NodB_like_5s_6s"/>
    <property type="match status" value="1"/>
</dbReference>
<dbReference type="InterPro" id="IPR002509">
    <property type="entry name" value="NODB_dom"/>
</dbReference>
<protein>
    <recommendedName>
        <fullName evidence="3">NodB homology domain-containing protein</fullName>
    </recommendedName>
</protein>
<dbReference type="SUPFAM" id="SSF88713">
    <property type="entry name" value="Glycoside hydrolase/deacetylase"/>
    <property type="match status" value="1"/>
</dbReference>
<dbReference type="PROSITE" id="PS51677">
    <property type="entry name" value="NODB"/>
    <property type="match status" value="1"/>
</dbReference>
<dbReference type="GO" id="GO:0005576">
    <property type="term" value="C:extracellular region"/>
    <property type="evidence" value="ECO:0007669"/>
    <property type="project" value="UniProtKB-SubCell"/>
</dbReference>
<comment type="subcellular location">
    <subcellularLocation>
        <location evidence="1">Secreted</location>
    </subcellularLocation>
</comment>
<reference evidence="4" key="1">
    <citation type="submission" date="2019-08" db="EMBL/GenBank/DDBJ databases">
        <authorList>
            <person name="Kucharzyk K."/>
            <person name="Murdoch R.W."/>
            <person name="Higgins S."/>
            <person name="Loffler F."/>
        </authorList>
    </citation>
    <scope>NUCLEOTIDE SEQUENCE</scope>
</reference>